<dbReference type="Pfam" id="PF00561">
    <property type="entry name" value="Abhydrolase_1"/>
    <property type="match status" value="1"/>
</dbReference>
<dbReference type="AlphaFoldDB" id="A0A212FMQ3"/>
<name>A0A212FMQ3_DANPL</name>
<evidence type="ECO:0000313" key="14">
    <source>
        <dbReference type="Proteomes" id="UP000007151"/>
    </source>
</evidence>
<comment type="caution">
    <text evidence="13">The sequence shown here is derived from an EMBL/GenBank/DDBJ whole genome shotgun (WGS) entry which is preliminary data.</text>
</comment>
<dbReference type="GO" id="GO:0052689">
    <property type="term" value="F:carboxylic ester hydrolase activity"/>
    <property type="evidence" value="ECO:0007669"/>
    <property type="project" value="TreeGrafter"/>
</dbReference>
<dbReference type="GO" id="GO:0005739">
    <property type="term" value="C:mitochondrion"/>
    <property type="evidence" value="ECO:0007669"/>
    <property type="project" value="TreeGrafter"/>
</dbReference>
<feature type="domain" description="AB hydrolase-1" evidence="12">
    <location>
        <begin position="12"/>
        <end position="225"/>
    </location>
</feature>
<comment type="catalytic activity">
    <reaction evidence="5">
        <text>a 1,2-diacyl-sn-glycerol + H2O = a 2-acylglycerol + a fatty acid + H(+)</text>
        <dbReference type="Rhea" id="RHEA:33275"/>
        <dbReference type="ChEBI" id="CHEBI:15377"/>
        <dbReference type="ChEBI" id="CHEBI:15378"/>
        <dbReference type="ChEBI" id="CHEBI:17389"/>
        <dbReference type="ChEBI" id="CHEBI:17815"/>
        <dbReference type="ChEBI" id="CHEBI:28868"/>
        <dbReference type="EC" id="3.1.1.116"/>
    </reaction>
</comment>
<dbReference type="PANTHER" id="PTHR46118:SF4">
    <property type="entry name" value="PROTEIN ABHD11"/>
    <property type="match status" value="1"/>
</dbReference>
<comment type="catalytic activity">
    <reaction evidence="9">
        <text>1,2-didecanoylglycerol + H2O = decanoylglycerol + decanoate + H(+)</text>
        <dbReference type="Rhea" id="RHEA:48596"/>
        <dbReference type="ChEBI" id="CHEBI:11152"/>
        <dbReference type="ChEBI" id="CHEBI:15377"/>
        <dbReference type="ChEBI" id="CHEBI:15378"/>
        <dbReference type="ChEBI" id="CHEBI:27689"/>
        <dbReference type="ChEBI" id="CHEBI:90605"/>
    </reaction>
</comment>
<accession>A0A212FMQ3</accession>
<dbReference type="PRINTS" id="PR00111">
    <property type="entry name" value="ABHYDROLASE"/>
</dbReference>
<dbReference type="InterPro" id="IPR000073">
    <property type="entry name" value="AB_hydrolase_1"/>
</dbReference>
<gene>
    <name evidence="13" type="ORF">KGM_207069</name>
</gene>
<evidence type="ECO:0000313" key="13">
    <source>
        <dbReference type="EMBL" id="OWR55026.1"/>
    </source>
</evidence>
<organism evidence="13 14">
    <name type="scientific">Danaus plexippus plexippus</name>
    <dbReference type="NCBI Taxonomy" id="278856"/>
    <lineage>
        <taxon>Eukaryota</taxon>
        <taxon>Metazoa</taxon>
        <taxon>Ecdysozoa</taxon>
        <taxon>Arthropoda</taxon>
        <taxon>Hexapoda</taxon>
        <taxon>Insecta</taxon>
        <taxon>Pterygota</taxon>
        <taxon>Neoptera</taxon>
        <taxon>Endopterygota</taxon>
        <taxon>Lepidoptera</taxon>
        <taxon>Glossata</taxon>
        <taxon>Ditrysia</taxon>
        <taxon>Papilionoidea</taxon>
        <taxon>Nymphalidae</taxon>
        <taxon>Danainae</taxon>
        <taxon>Danaini</taxon>
        <taxon>Danaina</taxon>
        <taxon>Danaus</taxon>
        <taxon>Danaus</taxon>
    </lineage>
</organism>
<keyword evidence="14" id="KW-1185">Reference proteome</keyword>
<protein>
    <recommendedName>
        <fullName evidence="7">sn-1-specific diacylglycerol lipase ABHD11</fullName>
        <ecNumber evidence="3">3.1.1.116</ecNumber>
    </recommendedName>
    <alternativeName>
        <fullName evidence="4">Alpha/beta hydrolase domain-containing protein 11</fullName>
    </alternativeName>
</protein>
<dbReference type="EC" id="3.1.1.116" evidence="3"/>
<evidence type="ECO:0000256" key="10">
    <source>
        <dbReference type="ARBA" id="ARBA00048513"/>
    </source>
</evidence>
<comment type="catalytic activity">
    <reaction evidence="8">
        <text>1-octadecanoyl-2-(4Z,7Z,10Z,13Z,16Z,19Z-docosahexaenoyl)-sn-glycerol + H2O = 2-(4Z,7Z,10Z,13Z,16Z,19Z-docosahexaenoyl)-glycerol + octadecanoate + H(+)</text>
        <dbReference type="Rhea" id="RHEA:77107"/>
        <dbReference type="ChEBI" id="CHEBI:15377"/>
        <dbReference type="ChEBI" id="CHEBI:15378"/>
        <dbReference type="ChEBI" id="CHEBI:25629"/>
        <dbReference type="ChEBI" id="CHEBI:77129"/>
        <dbReference type="ChEBI" id="CHEBI:186738"/>
    </reaction>
</comment>
<dbReference type="PANTHER" id="PTHR46118">
    <property type="entry name" value="PROTEIN ABHD11"/>
    <property type="match status" value="1"/>
</dbReference>
<evidence type="ECO:0000259" key="12">
    <source>
        <dbReference type="Pfam" id="PF00561"/>
    </source>
</evidence>
<dbReference type="eggNOG" id="KOG2382">
    <property type="taxonomic scope" value="Eukaryota"/>
</dbReference>
<dbReference type="STRING" id="278856.A0A212FMQ3"/>
<comment type="similarity">
    <text evidence="1">Belongs to the AB hydrolase superfamily.</text>
</comment>
<dbReference type="FunCoup" id="A0A212FMQ3">
    <property type="interactions" value="1292"/>
</dbReference>
<keyword evidence="2" id="KW-0378">Hydrolase</keyword>
<dbReference type="EMBL" id="AGBW02007651">
    <property type="protein sequence ID" value="OWR55026.1"/>
    <property type="molecule type" value="Genomic_DNA"/>
</dbReference>
<evidence type="ECO:0000256" key="8">
    <source>
        <dbReference type="ARBA" id="ARBA00048283"/>
    </source>
</evidence>
<evidence type="ECO:0000256" key="2">
    <source>
        <dbReference type="ARBA" id="ARBA00022801"/>
    </source>
</evidence>
<comment type="catalytic activity">
    <reaction evidence="10">
        <text>1-octadecanoyl-2-(9Z-octadecenoyl)-sn-glycerol + H2O = 2-(9Z-octadecenoyl)-glycerol + octadecanoate + H(+)</text>
        <dbReference type="Rhea" id="RHEA:77103"/>
        <dbReference type="ChEBI" id="CHEBI:15377"/>
        <dbReference type="ChEBI" id="CHEBI:15378"/>
        <dbReference type="ChEBI" id="CHEBI:25629"/>
        <dbReference type="ChEBI" id="CHEBI:73990"/>
        <dbReference type="ChEBI" id="CHEBI:75468"/>
    </reaction>
</comment>
<evidence type="ECO:0000256" key="1">
    <source>
        <dbReference type="ARBA" id="ARBA00008645"/>
    </source>
</evidence>
<evidence type="ECO:0000256" key="7">
    <source>
        <dbReference type="ARBA" id="ARBA00044064"/>
    </source>
</evidence>
<sequence>MSKKISVATNKAVIAVDMRNHGESPHTDSHTYPDLASDVLELLNKLSISRTVIIGHSMGGRTGMVVALTKPDIVNSLIVVDISPISTPGTLSDYFPKLAKAMKTVNFKDSQNVYKARNIAKEALVASGAIDGDAVGFILMNIGVKEDKSLGWLCNIDVLEKYFPDIASFPNELNGKQYPGKTLFIGGENSRYLQAGDLSGIKNYFPAAELKYVQDAGHNVHADNPVAFFNLVKEFLIS</sequence>
<evidence type="ECO:0000256" key="4">
    <source>
        <dbReference type="ARBA" id="ARBA00042703"/>
    </source>
</evidence>
<evidence type="ECO:0000256" key="6">
    <source>
        <dbReference type="ARBA" id="ARBA00043742"/>
    </source>
</evidence>
<dbReference type="KEGG" id="dpl:KGM_207069"/>
<evidence type="ECO:0000256" key="11">
    <source>
        <dbReference type="ARBA" id="ARBA00048919"/>
    </source>
</evidence>
<dbReference type="SUPFAM" id="SSF53474">
    <property type="entry name" value="alpha/beta-Hydrolases"/>
    <property type="match status" value="1"/>
</dbReference>
<reference evidence="13 14" key="1">
    <citation type="journal article" date="2011" name="Cell">
        <title>The monarch butterfly genome yields insights into long-distance migration.</title>
        <authorList>
            <person name="Zhan S."/>
            <person name="Merlin C."/>
            <person name="Boore J.L."/>
            <person name="Reppert S.M."/>
        </authorList>
    </citation>
    <scope>NUCLEOTIDE SEQUENCE [LARGE SCALE GENOMIC DNA]</scope>
    <source>
        <strain evidence="13">F-2</strain>
    </source>
</reference>
<evidence type="ECO:0000256" key="5">
    <source>
        <dbReference type="ARBA" id="ARBA00043667"/>
    </source>
</evidence>
<dbReference type="InterPro" id="IPR029058">
    <property type="entry name" value="AB_hydrolase_fold"/>
</dbReference>
<comment type="catalytic activity">
    <reaction evidence="11">
        <text>1-octadecanoyl-2-(5Z,8Z,11Z,14Z-eicosatetraenoyl)-sn-glycerol + H2O = 2-(5Z,8Z,11Z,14Z-eicosatetraenoyl)-glycerol + octadecanoate + H(+)</text>
        <dbReference type="Rhea" id="RHEA:38507"/>
        <dbReference type="ChEBI" id="CHEBI:15377"/>
        <dbReference type="ChEBI" id="CHEBI:15378"/>
        <dbReference type="ChEBI" id="CHEBI:25629"/>
        <dbReference type="ChEBI" id="CHEBI:52392"/>
        <dbReference type="ChEBI" id="CHEBI:75728"/>
    </reaction>
</comment>
<evidence type="ECO:0000256" key="3">
    <source>
        <dbReference type="ARBA" id="ARBA00026104"/>
    </source>
</evidence>
<dbReference type="Proteomes" id="UP000007151">
    <property type="component" value="Unassembled WGS sequence"/>
</dbReference>
<dbReference type="InParanoid" id="A0A212FMQ3"/>
<comment type="catalytic activity">
    <reaction evidence="6">
        <text>a 1,3-diacyl-sn-glycerol + H2O = a 1-acyl-sn-glycerol + a fatty acid + H(+)</text>
        <dbReference type="Rhea" id="RHEA:38503"/>
        <dbReference type="ChEBI" id="CHEBI:15377"/>
        <dbReference type="ChEBI" id="CHEBI:15378"/>
        <dbReference type="ChEBI" id="CHEBI:28868"/>
        <dbReference type="ChEBI" id="CHEBI:64683"/>
        <dbReference type="ChEBI" id="CHEBI:77272"/>
    </reaction>
</comment>
<proteinExistence type="inferred from homology"/>
<dbReference type="Gene3D" id="3.40.50.1820">
    <property type="entry name" value="alpha/beta hydrolase"/>
    <property type="match status" value="1"/>
</dbReference>
<evidence type="ECO:0000256" key="9">
    <source>
        <dbReference type="ARBA" id="ARBA00048504"/>
    </source>
</evidence>